<evidence type="ECO:0000256" key="5">
    <source>
        <dbReference type="SAM" id="MobiDB-lite"/>
    </source>
</evidence>
<dbReference type="PRINTS" id="PR00080">
    <property type="entry name" value="SDRFAMILY"/>
</dbReference>
<dbReference type="FunFam" id="3.40.50.720:FF:000084">
    <property type="entry name" value="Short-chain dehydrogenase reductase"/>
    <property type="match status" value="1"/>
</dbReference>
<feature type="region of interest" description="Disordered" evidence="5">
    <location>
        <begin position="188"/>
        <end position="209"/>
    </location>
</feature>
<feature type="compositionally biased region" description="Basic and acidic residues" evidence="5">
    <location>
        <begin position="200"/>
        <end position="209"/>
    </location>
</feature>
<dbReference type="CDD" id="cd05233">
    <property type="entry name" value="SDR_c"/>
    <property type="match status" value="1"/>
</dbReference>
<dbReference type="PROSITE" id="PS00061">
    <property type="entry name" value="ADH_SHORT"/>
    <property type="match status" value="1"/>
</dbReference>
<evidence type="ECO:0000256" key="4">
    <source>
        <dbReference type="RuleBase" id="RU000363"/>
    </source>
</evidence>
<keyword evidence="2" id="KW-0521">NADP</keyword>
<reference evidence="6 7" key="1">
    <citation type="journal article" date="2017" name="Elife">
        <title>Extensive horizontal gene transfer in cheese-associated bacteria.</title>
        <authorList>
            <person name="Bonham K.S."/>
            <person name="Wolfe B.E."/>
            <person name="Dutton R.J."/>
        </authorList>
    </citation>
    <scope>NUCLEOTIDE SEQUENCE [LARGE SCALE GENOMIC DNA]</scope>
    <source>
        <strain evidence="6 7">738_8</strain>
    </source>
</reference>
<proteinExistence type="inferred from homology"/>
<evidence type="ECO:0000256" key="3">
    <source>
        <dbReference type="ARBA" id="ARBA00023002"/>
    </source>
</evidence>
<dbReference type="AlphaFoldDB" id="A0A2A3ZU92"/>
<sequence>MTQIKDRVAVVTGGASGIGRGIAEQLIAEGARVAIADIDRDRIDSADEEIGAKGFLVDVTDPASVQKLADDVITEFGRVDIVVNNAGVGPTARYADLTLDDWHWMTDVNYYGVVHGIHSFLPILRANPEGGHIVNTASMAIFNPLEEMAPYVASKLATYGLSQVLAMELSSDEVPIGVTVLPPGPVRSNISQSLKHRPEKRGGSLKDVDLTADPDAAELRWIDPRDAGRIVARAIRNNDFLALTHPDWWPMVEAQFDKVRTEFEKYEAEDYEG</sequence>
<dbReference type="EMBL" id="NRHA01000005">
    <property type="protein sequence ID" value="PCC55114.1"/>
    <property type="molecule type" value="Genomic_DNA"/>
</dbReference>
<dbReference type="RefSeq" id="WP_096145695.1">
    <property type="nucleotide sequence ID" value="NZ_NRHA01000005.1"/>
</dbReference>
<gene>
    <name evidence="6" type="ORF">CIK59_02830</name>
</gene>
<dbReference type="PRINTS" id="PR00081">
    <property type="entry name" value="GDHRDH"/>
</dbReference>
<organism evidence="6 7">
    <name type="scientific">Brevibacterium aurantiacum</name>
    <dbReference type="NCBI Taxonomy" id="273384"/>
    <lineage>
        <taxon>Bacteria</taxon>
        <taxon>Bacillati</taxon>
        <taxon>Actinomycetota</taxon>
        <taxon>Actinomycetes</taxon>
        <taxon>Micrococcales</taxon>
        <taxon>Brevibacteriaceae</taxon>
        <taxon>Brevibacterium</taxon>
    </lineage>
</organism>
<comment type="similarity">
    <text evidence="1 4">Belongs to the short-chain dehydrogenases/reductases (SDR) family.</text>
</comment>
<dbReference type="PANTHER" id="PTHR43391">
    <property type="entry name" value="RETINOL DEHYDROGENASE-RELATED"/>
    <property type="match status" value="1"/>
</dbReference>
<dbReference type="SUPFAM" id="SSF51735">
    <property type="entry name" value="NAD(P)-binding Rossmann-fold domains"/>
    <property type="match status" value="1"/>
</dbReference>
<dbReference type="InterPro" id="IPR036291">
    <property type="entry name" value="NAD(P)-bd_dom_sf"/>
</dbReference>
<evidence type="ECO:0000256" key="1">
    <source>
        <dbReference type="ARBA" id="ARBA00006484"/>
    </source>
</evidence>
<dbReference type="Gene3D" id="3.40.50.720">
    <property type="entry name" value="NAD(P)-binding Rossmann-like Domain"/>
    <property type="match status" value="1"/>
</dbReference>
<comment type="caution">
    <text evidence="6">The sequence shown here is derived from an EMBL/GenBank/DDBJ whole genome shotgun (WGS) entry which is preliminary data.</text>
</comment>
<evidence type="ECO:0008006" key="8">
    <source>
        <dbReference type="Google" id="ProtNLM"/>
    </source>
</evidence>
<evidence type="ECO:0000256" key="2">
    <source>
        <dbReference type="ARBA" id="ARBA00022857"/>
    </source>
</evidence>
<dbReference type="PANTHER" id="PTHR43391:SF14">
    <property type="entry name" value="DEHYDROGENASE_REDUCTASE SDR FAMILY PROTEIN 7-LIKE"/>
    <property type="match status" value="1"/>
</dbReference>
<evidence type="ECO:0000313" key="7">
    <source>
        <dbReference type="Proteomes" id="UP000217881"/>
    </source>
</evidence>
<evidence type="ECO:0000313" key="6">
    <source>
        <dbReference type="EMBL" id="PCC55114.1"/>
    </source>
</evidence>
<dbReference type="InterPro" id="IPR020904">
    <property type="entry name" value="Sc_DH/Rdtase_CS"/>
</dbReference>
<dbReference type="InterPro" id="IPR002347">
    <property type="entry name" value="SDR_fam"/>
</dbReference>
<accession>A0A2A3ZU92</accession>
<keyword evidence="3" id="KW-0560">Oxidoreductase</keyword>
<dbReference type="Pfam" id="PF00106">
    <property type="entry name" value="adh_short"/>
    <property type="match status" value="1"/>
</dbReference>
<protein>
    <recommendedName>
        <fullName evidence="8">SDR family NAD(P)-dependent oxidoreductase</fullName>
    </recommendedName>
</protein>
<dbReference type="GO" id="GO:0016491">
    <property type="term" value="F:oxidoreductase activity"/>
    <property type="evidence" value="ECO:0007669"/>
    <property type="project" value="UniProtKB-KW"/>
</dbReference>
<name>A0A2A3ZU92_BREAU</name>
<dbReference type="Proteomes" id="UP000217881">
    <property type="component" value="Unassembled WGS sequence"/>
</dbReference>